<name>A0A803MFN5_CHEQI</name>
<comment type="subcellular location">
    <subcellularLocation>
        <location evidence="1">Nucleus</location>
    </subcellularLocation>
</comment>
<dbReference type="InterPro" id="IPR010997">
    <property type="entry name" value="HRDC-like_sf"/>
</dbReference>
<dbReference type="Proteomes" id="UP000596660">
    <property type="component" value="Unplaced"/>
</dbReference>
<comment type="similarity">
    <text evidence="2">Belongs to the eukaryotic RPC9 RNA polymerase subunit family.</text>
</comment>
<dbReference type="SMART" id="SM00657">
    <property type="entry name" value="RPOL4c"/>
    <property type="match status" value="1"/>
</dbReference>
<dbReference type="PANTHER" id="PTHR15561:SF0">
    <property type="entry name" value="DNA-DIRECTED RNA POLYMERASE III SUBUNIT RPC9"/>
    <property type="match status" value="1"/>
</dbReference>
<organism evidence="9 10">
    <name type="scientific">Chenopodium quinoa</name>
    <name type="common">Quinoa</name>
    <dbReference type="NCBI Taxonomy" id="63459"/>
    <lineage>
        <taxon>Eukaryota</taxon>
        <taxon>Viridiplantae</taxon>
        <taxon>Streptophyta</taxon>
        <taxon>Embryophyta</taxon>
        <taxon>Tracheophyta</taxon>
        <taxon>Spermatophyta</taxon>
        <taxon>Magnoliopsida</taxon>
        <taxon>eudicotyledons</taxon>
        <taxon>Gunneridae</taxon>
        <taxon>Pentapetalae</taxon>
        <taxon>Caryophyllales</taxon>
        <taxon>Chenopodiaceae</taxon>
        <taxon>Chenopodioideae</taxon>
        <taxon>Atripliceae</taxon>
        <taxon>Chenopodium</taxon>
    </lineage>
</organism>
<dbReference type="EnsemblPlants" id="AUR62028629-RA">
    <property type="protein sequence ID" value="AUR62028629-RA:cds"/>
    <property type="gene ID" value="AUR62028629"/>
</dbReference>
<protein>
    <recommendedName>
        <fullName evidence="3">DNA-directed RNA polymerase III subunit RPC9</fullName>
    </recommendedName>
</protein>
<dbReference type="GO" id="GO:0006384">
    <property type="term" value="P:transcription initiation at RNA polymerase III promoter"/>
    <property type="evidence" value="ECO:0007669"/>
    <property type="project" value="InterPro"/>
</dbReference>
<evidence type="ECO:0000313" key="10">
    <source>
        <dbReference type="Proteomes" id="UP000596660"/>
    </source>
</evidence>
<keyword evidence="6" id="KW-0539">Nucleus</keyword>
<reference evidence="9" key="1">
    <citation type="journal article" date="2017" name="Nature">
        <title>The genome of Chenopodium quinoa.</title>
        <authorList>
            <person name="Jarvis D.E."/>
            <person name="Ho Y.S."/>
            <person name="Lightfoot D.J."/>
            <person name="Schmoeckel S.M."/>
            <person name="Li B."/>
            <person name="Borm T.J.A."/>
            <person name="Ohyanagi H."/>
            <person name="Mineta K."/>
            <person name="Michell C.T."/>
            <person name="Saber N."/>
            <person name="Kharbatia N.M."/>
            <person name="Rupper R.R."/>
            <person name="Sharp A.R."/>
            <person name="Dally N."/>
            <person name="Boughton B.A."/>
            <person name="Woo Y.H."/>
            <person name="Gao G."/>
            <person name="Schijlen E.G.W.M."/>
            <person name="Guo X."/>
            <person name="Momin A.A."/>
            <person name="Negrao S."/>
            <person name="Al-Babili S."/>
            <person name="Gehring C."/>
            <person name="Roessner U."/>
            <person name="Jung C."/>
            <person name="Murphy K."/>
            <person name="Arold S.T."/>
            <person name="Gojobori T."/>
            <person name="van der Linden C.G."/>
            <person name="van Loo E.N."/>
            <person name="Jellen E.N."/>
            <person name="Maughan P.J."/>
            <person name="Tester M."/>
        </authorList>
    </citation>
    <scope>NUCLEOTIDE SEQUENCE [LARGE SCALE GENOMIC DNA]</scope>
    <source>
        <strain evidence="9">cv. PI 614886</strain>
    </source>
</reference>
<dbReference type="SUPFAM" id="SSF47819">
    <property type="entry name" value="HRDC-like"/>
    <property type="match status" value="1"/>
</dbReference>
<keyword evidence="10" id="KW-1185">Reference proteome</keyword>
<dbReference type="Gramene" id="AUR62028629-RA">
    <property type="protein sequence ID" value="AUR62028629-RA:cds"/>
    <property type="gene ID" value="AUR62028629"/>
</dbReference>
<feature type="compositionally biased region" description="Polar residues" evidence="7">
    <location>
        <begin position="139"/>
        <end position="149"/>
    </location>
</feature>
<sequence>MKILKINAGLLTNFEVLDLLRSRGASKDPTRAMSLLKLSEFKVYDYLVESAACDQTRESINDFIANFKEYQLPKAELINIINNRPSSAVELAPIIEALEQRNWNDDTLDEMAELIVQVLPPRPDQKNMDEEGTAEDNGAQATDENNTAQVAAEDNKQVSDGDNGEEEMDDS</sequence>
<gene>
    <name evidence="9" type="primary">LOC110727503</name>
</gene>
<dbReference type="InterPro" id="IPR005574">
    <property type="entry name" value="Rpb4/RPC9"/>
</dbReference>
<evidence type="ECO:0000256" key="6">
    <source>
        <dbReference type="ARBA" id="ARBA00023242"/>
    </source>
</evidence>
<dbReference type="RefSeq" id="XP_021762755.1">
    <property type="nucleotide sequence ID" value="XM_021907063.1"/>
</dbReference>
<evidence type="ECO:0000313" key="9">
    <source>
        <dbReference type="EnsemblPlants" id="AUR62028629-RA:cds"/>
    </source>
</evidence>
<evidence type="ECO:0000256" key="2">
    <source>
        <dbReference type="ARBA" id="ARBA00006898"/>
    </source>
</evidence>
<dbReference type="InterPro" id="IPR006590">
    <property type="entry name" value="RNA_pol_Rpb4/RPC9_core"/>
</dbReference>
<keyword evidence="4" id="KW-0240">DNA-directed RNA polymerase</keyword>
<dbReference type="OrthoDB" id="1746530at2759"/>
<feature type="domain" description="RNA polymerase Rpb4/RPC9 core" evidence="8">
    <location>
        <begin position="3"/>
        <end position="122"/>
    </location>
</feature>
<dbReference type="GO" id="GO:0000166">
    <property type="term" value="F:nucleotide binding"/>
    <property type="evidence" value="ECO:0007669"/>
    <property type="project" value="InterPro"/>
</dbReference>
<proteinExistence type="inferred from homology"/>
<dbReference type="Pfam" id="PF03874">
    <property type="entry name" value="RNA_pol_Rpb4"/>
    <property type="match status" value="1"/>
</dbReference>
<feature type="compositionally biased region" description="Acidic residues" evidence="7">
    <location>
        <begin position="162"/>
        <end position="171"/>
    </location>
</feature>
<keyword evidence="5" id="KW-0804">Transcription</keyword>
<dbReference type="KEGG" id="cqi:110727503"/>
<dbReference type="PANTHER" id="PTHR15561">
    <property type="entry name" value="CALCITONIN GENE-RELATED PEPTIDE-RECEPTOR COMPONENT PROTEIN"/>
    <property type="match status" value="1"/>
</dbReference>
<evidence type="ECO:0000256" key="3">
    <source>
        <dbReference type="ARBA" id="ARBA00016672"/>
    </source>
</evidence>
<dbReference type="OMA" id="VMIINLR"/>
<dbReference type="InterPro" id="IPR038846">
    <property type="entry name" value="RPC9"/>
</dbReference>
<dbReference type="GeneID" id="110727503"/>
<evidence type="ECO:0000256" key="4">
    <source>
        <dbReference type="ARBA" id="ARBA00022478"/>
    </source>
</evidence>
<evidence type="ECO:0000256" key="5">
    <source>
        <dbReference type="ARBA" id="ARBA00023163"/>
    </source>
</evidence>
<evidence type="ECO:0000259" key="8">
    <source>
        <dbReference type="SMART" id="SM00657"/>
    </source>
</evidence>
<dbReference type="GO" id="GO:0005666">
    <property type="term" value="C:RNA polymerase III complex"/>
    <property type="evidence" value="ECO:0007669"/>
    <property type="project" value="InterPro"/>
</dbReference>
<dbReference type="Gene3D" id="1.20.1250.40">
    <property type="match status" value="1"/>
</dbReference>
<evidence type="ECO:0000256" key="1">
    <source>
        <dbReference type="ARBA" id="ARBA00004123"/>
    </source>
</evidence>
<dbReference type="AlphaFoldDB" id="A0A803MFN5"/>
<reference evidence="9" key="2">
    <citation type="submission" date="2021-03" db="UniProtKB">
        <authorList>
            <consortium name="EnsemblPlants"/>
        </authorList>
    </citation>
    <scope>IDENTIFICATION</scope>
</reference>
<evidence type="ECO:0000256" key="7">
    <source>
        <dbReference type="SAM" id="MobiDB-lite"/>
    </source>
</evidence>
<accession>A0A803MFN5</accession>
<dbReference type="InterPro" id="IPR038324">
    <property type="entry name" value="Rpb4/RPC9_sf"/>
</dbReference>
<feature type="region of interest" description="Disordered" evidence="7">
    <location>
        <begin position="119"/>
        <end position="171"/>
    </location>
</feature>